<dbReference type="RefSeq" id="WP_386189199.1">
    <property type="nucleotide sequence ID" value="NZ_JBHSBC010000008.1"/>
</dbReference>
<name>A0ABV8EXZ5_9ACTN</name>
<dbReference type="EMBL" id="JBHSBC010000008">
    <property type="protein sequence ID" value="MFC3980208.1"/>
    <property type="molecule type" value="Genomic_DNA"/>
</dbReference>
<dbReference type="Proteomes" id="UP001595698">
    <property type="component" value="Unassembled WGS sequence"/>
</dbReference>
<evidence type="ECO:0000256" key="1">
    <source>
        <dbReference type="SAM" id="Coils"/>
    </source>
</evidence>
<organism evidence="3 4">
    <name type="scientific">Streptosporangium jomthongense</name>
    <dbReference type="NCBI Taxonomy" id="1193683"/>
    <lineage>
        <taxon>Bacteria</taxon>
        <taxon>Bacillati</taxon>
        <taxon>Actinomycetota</taxon>
        <taxon>Actinomycetes</taxon>
        <taxon>Streptosporangiales</taxon>
        <taxon>Streptosporangiaceae</taxon>
        <taxon>Streptosporangium</taxon>
    </lineage>
</organism>
<keyword evidence="4" id="KW-1185">Reference proteome</keyword>
<accession>A0ABV8EXZ5</accession>
<gene>
    <name evidence="3" type="ORF">ACFOYY_08765</name>
</gene>
<proteinExistence type="predicted"/>
<evidence type="ECO:0000313" key="4">
    <source>
        <dbReference type="Proteomes" id="UP001595698"/>
    </source>
</evidence>
<comment type="caution">
    <text evidence="3">The sequence shown here is derived from an EMBL/GenBank/DDBJ whole genome shotgun (WGS) entry which is preliminary data.</text>
</comment>
<evidence type="ECO:0000256" key="2">
    <source>
        <dbReference type="SAM" id="MobiDB-lite"/>
    </source>
</evidence>
<feature type="region of interest" description="Disordered" evidence="2">
    <location>
        <begin position="119"/>
        <end position="141"/>
    </location>
</feature>
<evidence type="ECO:0000313" key="3">
    <source>
        <dbReference type="EMBL" id="MFC3980208.1"/>
    </source>
</evidence>
<keyword evidence="1" id="KW-0175">Coiled coil</keyword>
<feature type="coiled-coil region" evidence="1">
    <location>
        <begin position="7"/>
        <end position="34"/>
    </location>
</feature>
<feature type="region of interest" description="Disordered" evidence="2">
    <location>
        <begin position="57"/>
        <end position="84"/>
    </location>
</feature>
<sequence length="141" mass="15220">MFSPHTITRMTEQLRQLQDEVSATEQELEKKKAAVSEWSELLAYAEQHPALLPPSVDRWKEALHGGTTPPAAPGPDDQLVAPQQRGGPWCACGLPGLPGMRHTDGAECVPLAPRLPATAVLPTPGRAPFEPYVPSADREQA</sequence>
<reference evidence="4" key="1">
    <citation type="journal article" date="2019" name="Int. J. Syst. Evol. Microbiol.">
        <title>The Global Catalogue of Microorganisms (GCM) 10K type strain sequencing project: providing services to taxonomists for standard genome sequencing and annotation.</title>
        <authorList>
            <consortium name="The Broad Institute Genomics Platform"/>
            <consortium name="The Broad Institute Genome Sequencing Center for Infectious Disease"/>
            <person name="Wu L."/>
            <person name="Ma J."/>
        </authorList>
    </citation>
    <scope>NUCLEOTIDE SEQUENCE [LARGE SCALE GENOMIC DNA]</scope>
    <source>
        <strain evidence="4">TBRC 7912</strain>
    </source>
</reference>
<protein>
    <submittedName>
        <fullName evidence="3">Uncharacterized protein</fullName>
    </submittedName>
</protein>